<dbReference type="Gene3D" id="3.30.565.50">
    <property type="match status" value="1"/>
</dbReference>
<dbReference type="InterPro" id="IPR050248">
    <property type="entry name" value="Polysacc_deacetylase_ArnD"/>
</dbReference>
<dbReference type="SUPFAM" id="SSF88713">
    <property type="entry name" value="Glycoside hydrolase/deacetylase"/>
    <property type="match status" value="1"/>
</dbReference>
<keyword evidence="4" id="KW-0119">Carbohydrate metabolism</keyword>
<protein>
    <submittedName>
        <fullName evidence="4">Xylanase/chitin deacetylase</fullName>
    </submittedName>
</protein>
<evidence type="ECO:0000259" key="3">
    <source>
        <dbReference type="PROSITE" id="PS51677"/>
    </source>
</evidence>
<feature type="domain" description="NodB homology" evidence="3">
    <location>
        <begin position="264"/>
        <end position="438"/>
    </location>
</feature>
<dbReference type="Gene3D" id="3.20.20.370">
    <property type="entry name" value="Glycoside hydrolase/deacetylase"/>
    <property type="match status" value="1"/>
</dbReference>
<name>A0A0E4CTG9_9STRE</name>
<dbReference type="GO" id="GO:0016810">
    <property type="term" value="F:hydrolase activity, acting on carbon-nitrogen (but not peptide) bonds"/>
    <property type="evidence" value="ECO:0007669"/>
    <property type="project" value="InterPro"/>
</dbReference>
<organism evidence="4 5">
    <name type="scientific">Streptococcus varani</name>
    <dbReference type="NCBI Taxonomy" id="1608583"/>
    <lineage>
        <taxon>Bacteria</taxon>
        <taxon>Bacillati</taxon>
        <taxon>Bacillota</taxon>
        <taxon>Bacilli</taxon>
        <taxon>Lactobacillales</taxon>
        <taxon>Streptococcaceae</taxon>
        <taxon>Streptococcus</taxon>
    </lineage>
</organism>
<dbReference type="Gene3D" id="3.90.640.30">
    <property type="match status" value="1"/>
</dbReference>
<dbReference type="InterPro" id="IPR011330">
    <property type="entry name" value="Glyco_hydro/deAcase_b/a-brl"/>
</dbReference>
<keyword evidence="5" id="KW-1185">Reference proteome</keyword>
<keyword evidence="4" id="KW-0326">Glycosidase</keyword>
<gene>
    <name evidence="4" type="ORF">BN1356_02044</name>
</gene>
<dbReference type="PANTHER" id="PTHR10587">
    <property type="entry name" value="GLYCOSYL TRANSFERASE-RELATED"/>
    <property type="match status" value="1"/>
</dbReference>
<dbReference type="RefSeq" id="WP_093651225.1">
    <property type="nucleotide sequence ID" value="NZ_CTEN01000004.1"/>
</dbReference>
<proteinExistence type="predicted"/>
<evidence type="ECO:0000256" key="2">
    <source>
        <dbReference type="ARBA" id="ARBA00022801"/>
    </source>
</evidence>
<dbReference type="InterPro" id="IPR002509">
    <property type="entry name" value="NODB_dom"/>
</dbReference>
<keyword evidence="4" id="KW-0858">Xylan degradation</keyword>
<evidence type="ECO:0000256" key="1">
    <source>
        <dbReference type="ARBA" id="ARBA00022723"/>
    </source>
</evidence>
<evidence type="ECO:0000313" key="4">
    <source>
        <dbReference type="EMBL" id="CQR25702.1"/>
    </source>
</evidence>
<dbReference type="GO" id="GO:0016020">
    <property type="term" value="C:membrane"/>
    <property type="evidence" value="ECO:0007669"/>
    <property type="project" value="TreeGrafter"/>
</dbReference>
<dbReference type="Proteomes" id="UP000198604">
    <property type="component" value="Unassembled WGS sequence"/>
</dbReference>
<dbReference type="Pfam" id="PF18627">
    <property type="entry name" value="PgdA_N"/>
    <property type="match status" value="1"/>
</dbReference>
<keyword evidence="4" id="KW-0624">Polysaccharide degradation</keyword>
<dbReference type="Pfam" id="PF01522">
    <property type="entry name" value="Polysacc_deac_1"/>
    <property type="match status" value="1"/>
</dbReference>
<evidence type="ECO:0000313" key="5">
    <source>
        <dbReference type="Proteomes" id="UP000198604"/>
    </source>
</evidence>
<keyword evidence="2 4" id="KW-0378">Hydrolase</keyword>
<keyword evidence="1" id="KW-0479">Metal-binding</keyword>
<dbReference type="PROSITE" id="PS51677">
    <property type="entry name" value="NODB"/>
    <property type="match status" value="1"/>
</dbReference>
<dbReference type="GO" id="GO:0046872">
    <property type="term" value="F:metal ion binding"/>
    <property type="evidence" value="ECO:0007669"/>
    <property type="project" value="UniProtKB-KW"/>
</dbReference>
<dbReference type="STRING" id="1608583.BN1356_02044"/>
<dbReference type="AlphaFoldDB" id="A0A0E4CTG9"/>
<dbReference type="PANTHER" id="PTHR10587:SF133">
    <property type="entry name" value="CHITIN DEACETYLASE 1-RELATED"/>
    <property type="match status" value="1"/>
</dbReference>
<accession>A0A0E4CTG9</accession>
<reference evidence="5" key="1">
    <citation type="submission" date="2015-03" db="EMBL/GenBank/DDBJ databases">
        <authorList>
            <person name="Urmite Genomes"/>
        </authorList>
    </citation>
    <scope>NUCLEOTIDE SEQUENCE [LARGE SCALE GENOMIC DNA]</scope>
    <source>
        <strain evidence="5">FF10</strain>
    </source>
</reference>
<dbReference type="EMBL" id="CTEN01000004">
    <property type="protein sequence ID" value="CQR25702.1"/>
    <property type="molecule type" value="Genomic_DNA"/>
</dbReference>
<dbReference type="CDD" id="cd10954">
    <property type="entry name" value="CE4_CtAXE_like"/>
    <property type="match status" value="1"/>
</dbReference>
<dbReference type="SUPFAM" id="SSF144015">
    <property type="entry name" value="Peptidoglycan deacetylase N-terminal noncatalytic region"/>
    <property type="match status" value="1"/>
</dbReference>
<dbReference type="GO" id="GO:0016798">
    <property type="term" value="F:hydrolase activity, acting on glycosyl bonds"/>
    <property type="evidence" value="ECO:0007669"/>
    <property type="project" value="UniProtKB-KW"/>
</dbReference>
<dbReference type="InterPro" id="IPR040802">
    <property type="entry name" value="PgdA_N"/>
</dbReference>
<dbReference type="GO" id="GO:0045493">
    <property type="term" value="P:xylan catabolic process"/>
    <property type="evidence" value="ECO:0007669"/>
    <property type="project" value="UniProtKB-KW"/>
</dbReference>
<dbReference type="OrthoDB" id="9812065at2"/>
<sequence>MKKTLLILLNVVLVALIGVSSFYLYHVLQNREITNFIKNKEAEGNRKENQDIQIGNIGYYHITAYFPKDSEGNRIAAVENLINQKVKKDFGQEKALGNIHELIFISSSDSSTNIPNVRKTEVSTDAYKVSGLKISHLKKGTSQSILLNASNQRFSLADLLTNLDKARHVLSEHFKNELKAKGISDDQIAQYVLAFETVDLQSLDFTYEAGRVILHLPEGELGMTDLSVEIAHLFDFVNTQYLMESDIQAYEAYQAEKARQAAQNMVALTFDDGPNPKTTPQVLDTLKKYHAKATFFILGQNIAGNEELIKRMVAEGHQVANHSWSHPNFVNLSPEQVKHEVEQTQSALEQITGHRPLMVRPPYGSVNKAVMGAMGLPAMYWSVDSLDWKSRNATAILGVIKANTRPGSIILMHDIHQPTADSLESVLQYLQEKGMSTGTLSDMLGTNLNPQMIYYDRDTARPAQ</sequence>